<sequence>MKKFWMLGMLLVLSLALAACGGADDNNTDNNGTETPVEEPGDTNGDATGDASNEVTIEASNFDFDQEEYVVSAGEVTVNLVNTEGVHGIQILGTDIDISRDGSQTATLEPGEYDIICSIMCGTGHADMTAKLIVQ</sequence>
<keyword evidence="2" id="KW-0732">Signal</keyword>
<dbReference type="Gene3D" id="2.60.40.420">
    <property type="entry name" value="Cupredoxins - blue copper proteins"/>
    <property type="match status" value="1"/>
</dbReference>
<evidence type="ECO:0000313" key="4">
    <source>
        <dbReference type="Proteomes" id="UP001235840"/>
    </source>
</evidence>
<name>A0ABT9VTI8_9BACI</name>
<feature type="chain" id="PRO_5047296632" evidence="2">
    <location>
        <begin position="19"/>
        <end position="135"/>
    </location>
</feature>
<evidence type="ECO:0000256" key="1">
    <source>
        <dbReference type="SAM" id="MobiDB-lite"/>
    </source>
</evidence>
<evidence type="ECO:0000313" key="3">
    <source>
        <dbReference type="EMBL" id="MDQ0164306.1"/>
    </source>
</evidence>
<keyword evidence="4" id="KW-1185">Reference proteome</keyword>
<gene>
    <name evidence="3" type="ORF">J2S11_000205</name>
</gene>
<feature type="signal peptide" evidence="2">
    <location>
        <begin position="1"/>
        <end position="18"/>
    </location>
</feature>
<dbReference type="PROSITE" id="PS51257">
    <property type="entry name" value="PROKAR_LIPOPROTEIN"/>
    <property type="match status" value="1"/>
</dbReference>
<comment type="caution">
    <text evidence="3">The sequence shown here is derived from an EMBL/GenBank/DDBJ whole genome shotgun (WGS) entry which is preliminary data.</text>
</comment>
<organism evidence="3 4">
    <name type="scientific">Caldalkalibacillus horti</name>
    <dbReference type="NCBI Taxonomy" id="77523"/>
    <lineage>
        <taxon>Bacteria</taxon>
        <taxon>Bacillati</taxon>
        <taxon>Bacillota</taxon>
        <taxon>Bacilli</taxon>
        <taxon>Bacillales</taxon>
        <taxon>Bacillaceae</taxon>
        <taxon>Caldalkalibacillus</taxon>
    </lineage>
</organism>
<evidence type="ECO:0000256" key="2">
    <source>
        <dbReference type="SAM" id="SignalP"/>
    </source>
</evidence>
<protein>
    <submittedName>
        <fullName evidence="3">Plastocyanin</fullName>
    </submittedName>
</protein>
<reference evidence="3 4" key="1">
    <citation type="submission" date="2023-07" db="EMBL/GenBank/DDBJ databases">
        <title>Genomic Encyclopedia of Type Strains, Phase IV (KMG-IV): sequencing the most valuable type-strain genomes for metagenomic binning, comparative biology and taxonomic classification.</title>
        <authorList>
            <person name="Goeker M."/>
        </authorList>
    </citation>
    <scope>NUCLEOTIDE SEQUENCE [LARGE SCALE GENOMIC DNA]</scope>
    <source>
        <strain evidence="3 4">DSM 12751</strain>
    </source>
</reference>
<feature type="region of interest" description="Disordered" evidence="1">
    <location>
        <begin position="27"/>
        <end position="54"/>
    </location>
</feature>
<dbReference type="EMBL" id="JAUSTY010000001">
    <property type="protein sequence ID" value="MDQ0164306.1"/>
    <property type="molecule type" value="Genomic_DNA"/>
</dbReference>
<dbReference type="RefSeq" id="WP_307389716.1">
    <property type="nucleotide sequence ID" value="NZ_BAAADK010000009.1"/>
</dbReference>
<proteinExistence type="predicted"/>
<dbReference type="SUPFAM" id="SSF49503">
    <property type="entry name" value="Cupredoxins"/>
    <property type="match status" value="1"/>
</dbReference>
<dbReference type="Proteomes" id="UP001235840">
    <property type="component" value="Unassembled WGS sequence"/>
</dbReference>
<dbReference type="InterPro" id="IPR008972">
    <property type="entry name" value="Cupredoxin"/>
</dbReference>
<accession>A0ABT9VTI8</accession>